<evidence type="ECO:0000313" key="1">
    <source>
        <dbReference type="Proteomes" id="UP000887581"/>
    </source>
</evidence>
<accession>A0A915PQC6</accession>
<sequence>MPAVVDRPVVVCSIDDATHPDDVMMMIRLADDSVREGGGFERMVGERVAGKRCDDKKLVYWFGDCTKIYCG</sequence>
<protein>
    <submittedName>
        <fullName evidence="2">Uncharacterized protein</fullName>
    </submittedName>
</protein>
<keyword evidence="1" id="KW-1185">Reference proteome</keyword>
<dbReference type="AlphaFoldDB" id="A0A915PQC6"/>
<organism evidence="1 2">
    <name type="scientific">Setaria digitata</name>
    <dbReference type="NCBI Taxonomy" id="48799"/>
    <lineage>
        <taxon>Eukaryota</taxon>
        <taxon>Metazoa</taxon>
        <taxon>Ecdysozoa</taxon>
        <taxon>Nematoda</taxon>
        <taxon>Chromadorea</taxon>
        <taxon>Rhabditida</taxon>
        <taxon>Spirurina</taxon>
        <taxon>Spiruromorpha</taxon>
        <taxon>Filarioidea</taxon>
        <taxon>Setariidae</taxon>
        <taxon>Setaria</taxon>
    </lineage>
</organism>
<reference evidence="2" key="1">
    <citation type="submission" date="2022-11" db="UniProtKB">
        <authorList>
            <consortium name="WormBaseParasite"/>
        </authorList>
    </citation>
    <scope>IDENTIFICATION</scope>
</reference>
<proteinExistence type="predicted"/>
<evidence type="ECO:0000313" key="2">
    <source>
        <dbReference type="WBParaSite" id="sdigi.contig33.g2377.t1"/>
    </source>
</evidence>
<dbReference type="Proteomes" id="UP000887581">
    <property type="component" value="Unplaced"/>
</dbReference>
<dbReference type="WBParaSite" id="sdigi.contig33.g2377.t1">
    <property type="protein sequence ID" value="sdigi.contig33.g2377.t1"/>
    <property type="gene ID" value="sdigi.contig33.g2377"/>
</dbReference>
<name>A0A915PQC6_9BILA</name>